<reference evidence="1 2" key="1">
    <citation type="submission" date="2017-03" db="EMBL/GenBank/DDBJ databases">
        <title>Genome analysis of Rhizobial strains effectives or ineffectives for nitrogen fixation isolated from bean seeds.</title>
        <authorList>
            <person name="Peralta H."/>
            <person name="Aguilar-Vera A."/>
            <person name="Mora Y."/>
            <person name="Vargas-Lagunas C."/>
            <person name="Girard L."/>
            <person name="Mora J."/>
        </authorList>
    </citation>
    <scope>NUCLEOTIDE SEQUENCE [LARGE SCALE GENOMIC DNA]</scope>
    <source>
        <strain evidence="1 2">CCGM5</strain>
    </source>
</reference>
<sequence length="103" mass="11093">MISLQGPRNDHQDAGAQLTWSRLGIRMDQGPEHRHAGKVSLIVSRESRTIPSSAQIVRDQKLTGGSATVYGMALFATIGVPGSSFAPALERVVRGRRPVVFAI</sequence>
<name>A0A3E1B5N4_RHILT</name>
<dbReference type="EMBL" id="NAOO01000034">
    <property type="protein sequence ID" value="RFB86106.1"/>
    <property type="molecule type" value="Genomic_DNA"/>
</dbReference>
<protein>
    <submittedName>
        <fullName evidence="1">Uncharacterized protein</fullName>
    </submittedName>
</protein>
<organism evidence="1 2">
    <name type="scientific">Rhizobium leguminosarum bv. trifolii</name>
    <dbReference type="NCBI Taxonomy" id="386"/>
    <lineage>
        <taxon>Bacteria</taxon>
        <taxon>Pseudomonadati</taxon>
        <taxon>Pseudomonadota</taxon>
        <taxon>Alphaproteobacteria</taxon>
        <taxon>Hyphomicrobiales</taxon>
        <taxon>Rhizobiaceae</taxon>
        <taxon>Rhizobium/Agrobacterium group</taxon>
        <taxon>Rhizobium</taxon>
    </lineage>
</organism>
<dbReference type="Proteomes" id="UP000256748">
    <property type="component" value="Unassembled WGS sequence"/>
</dbReference>
<comment type="caution">
    <text evidence="1">The sequence shown here is derived from an EMBL/GenBank/DDBJ whole genome shotgun (WGS) entry which is preliminary data.</text>
</comment>
<evidence type="ECO:0000313" key="1">
    <source>
        <dbReference type="EMBL" id="RFB86106.1"/>
    </source>
</evidence>
<accession>A0A3E1B5N4</accession>
<proteinExistence type="predicted"/>
<evidence type="ECO:0000313" key="2">
    <source>
        <dbReference type="Proteomes" id="UP000256748"/>
    </source>
</evidence>
<gene>
    <name evidence="1" type="ORF">B5K10_24975</name>
</gene>
<dbReference type="AlphaFoldDB" id="A0A3E1B5N4"/>